<dbReference type="InterPro" id="IPR002123">
    <property type="entry name" value="Plipid/glycerol_acylTrfase"/>
</dbReference>
<proteinExistence type="predicted"/>
<dbReference type="OMA" id="SYWNGAR"/>
<evidence type="ECO:0000313" key="4">
    <source>
        <dbReference type="Proteomes" id="UP000001593"/>
    </source>
</evidence>
<dbReference type="OrthoDB" id="44277at2759"/>
<dbReference type="FunCoup" id="A7RVI1">
    <property type="interactions" value="562"/>
</dbReference>
<organism evidence="3 4">
    <name type="scientific">Nematostella vectensis</name>
    <name type="common">Starlet sea anemone</name>
    <dbReference type="NCBI Taxonomy" id="45351"/>
    <lineage>
        <taxon>Eukaryota</taxon>
        <taxon>Metazoa</taxon>
        <taxon>Cnidaria</taxon>
        <taxon>Anthozoa</taxon>
        <taxon>Hexacorallia</taxon>
        <taxon>Actiniaria</taxon>
        <taxon>Edwardsiidae</taxon>
        <taxon>Nematostella</taxon>
    </lineage>
</organism>
<dbReference type="SUPFAM" id="SSF69593">
    <property type="entry name" value="Glycerol-3-phosphate (1)-acyltransferase"/>
    <property type="match status" value="1"/>
</dbReference>
<keyword evidence="4" id="KW-1185">Reference proteome</keyword>
<dbReference type="GO" id="GO:0016020">
    <property type="term" value="C:membrane"/>
    <property type="evidence" value="ECO:0000318"/>
    <property type="project" value="GO_Central"/>
</dbReference>
<evidence type="ECO:0000259" key="2">
    <source>
        <dbReference type="Pfam" id="PF01553"/>
    </source>
</evidence>
<name>A7RVI1_NEMVE</name>
<dbReference type="PANTHER" id="PTHR22753:SF14">
    <property type="entry name" value="MONOACYLGLYCEROL_DIACYLGLYCEROL O-ACYLTRANSFERASE"/>
    <property type="match status" value="1"/>
</dbReference>
<keyword evidence="1" id="KW-0472">Membrane</keyword>
<keyword evidence="1" id="KW-0812">Transmembrane</keyword>
<dbReference type="eggNOG" id="KOG4321">
    <property type="taxonomic scope" value="Eukaryota"/>
</dbReference>
<dbReference type="PANTHER" id="PTHR22753">
    <property type="entry name" value="TRANSMEMBRANE PROTEIN 68"/>
    <property type="match status" value="1"/>
</dbReference>
<dbReference type="InParanoid" id="A7RVI1"/>
<dbReference type="AlphaFoldDB" id="A7RVI1"/>
<dbReference type="PhylomeDB" id="A7RVI1"/>
<dbReference type="HOGENOM" id="CLU_056812_1_0_1"/>
<feature type="transmembrane region" description="Helical" evidence="1">
    <location>
        <begin position="12"/>
        <end position="36"/>
    </location>
</feature>
<dbReference type="CDD" id="cd07987">
    <property type="entry name" value="LPLAT_MGAT-like"/>
    <property type="match status" value="1"/>
</dbReference>
<dbReference type="EMBL" id="DS469543">
    <property type="protein sequence ID" value="EDO44580.1"/>
    <property type="molecule type" value="Genomic_DNA"/>
</dbReference>
<dbReference type="Proteomes" id="UP000001593">
    <property type="component" value="Unassembled WGS sequence"/>
</dbReference>
<dbReference type="Pfam" id="PF01553">
    <property type="entry name" value="Acyltransferase"/>
    <property type="match status" value="1"/>
</dbReference>
<dbReference type="KEGG" id="nve:5516647"/>
<evidence type="ECO:0000313" key="3">
    <source>
        <dbReference type="EMBL" id="EDO44580.1"/>
    </source>
</evidence>
<dbReference type="STRING" id="45351.A7RVI1"/>
<gene>
    <name evidence="3" type="ORF">NEMVEDRAFT_v1g202755</name>
</gene>
<accession>A7RVI1</accession>
<feature type="domain" description="Phospholipid/glycerol acyltransferase" evidence="2">
    <location>
        <begin position="76"/>
        <end position="198"/>
    </location>
</feature>
<sequence length="304" mass="34933">MAWLYIALSPFVAVFIYPVIVLLAMYSAALFVNVYLHRRRQLYDAYSENFWFGATQTVAAVVDAHGEFWHGYEMLGIEKLPDAGAALLIYYHGAIPIDMYYIMARLILQKKRRLRNVAATFLFYVPGIQLLLEVFGVVEGRTREQCHEILMNGDLLAISPGGVREALFSDEYYGMIWNSRKGFAKVALAAKVPVYPVFTQNVRECIRTVKTGRGFLRKLYEWTKLPLVPLYGGFPVKMRTIIGDPIPYDPTLTCDELTETVQQEIEKLIYRYQRIPGSILAAFADRWSNTPWERPINNNHKKTN</sequence>
<feature type="transmembrane region" description="Helical" evidence="1">
    <location>
        <begin position="117"/>
        <end position="138"/>
    </location>
</feature>
<evidence type="ECO:0000256" key="1">
    <source>
        <dbReference type="SAM" id="Phobius"/>
    </source>
</evidence>
<dbReference type="GO" id="GO:0016746">
    <property type="term" value="F:acyltransferase activity"/>
    <property type="evidence" value="ECO:0007669"/>
    <property type="project" value="InterPro"/>
</dbReference>
<keyword evidence="1" id="KW-1133">Transmembrane helix</keyword>
<protein>
    <recommendedName>
        <fullName evidence="2">Phospholipid/glycerol acyltransferase domain-containing protein</fullName>
    </recommendedName>
</protein>
<reference evidence="3 4" key="1">
    <citation type="journal article" date="2007" name="Science">
        <title>Sea anemone genome reveals ancestral eumetazoan gene repertoire and genomic organization.</title>
        <authorList>
            <person name="Putnam N.H."/>
            <person name="Srivastava M."/>
            <person name="Hellsten U."/>
            <person name="Dirks B."/>
            <person name="Chapman J."/>
            <person name="Salamov A."/>
            <person name="Terry A."/>
            <person name="Shapiro H."/>
            <person name="Lindquist E."/>
            <person name="Kapitonov V.V."/>
            <person name="Jurka J."/>
            <person name="Genikhovich G."/>
            <person name="Grigoriev I.V."/>
            <person name="Lucas S.M."/>
            <person name="Steele R.E."/>
            <person name="Finnerty J.R."/>
            <person name="Technau U."/>
            <person name="Martindale M.Q."/>
            <person name="Rokhsar D.S."/>
        </authorList>
    </citation>
    <scope>NUCLEOTIDE SEQUENCE [LARGE SCALE GENOMIC DNA]</scope>
    <source>
        <strain evidence="4">CH2 X CH6</strain>
    </source>
</reference>